<sequence>MGKYDKDRFQKELALRYCLARGSMPFLEVIVPSSSDLSDTVEVLTDIDVLGIDYSGDGGLFRTIFDCKTGKMSPINRAFWAAGLRDYARCDDAMVILKSRAVHNHRISALTIDVDLHDEKSFESLGQTFDQQFSADTRYQSSIDRWNALYDVWSKDKWTAPLFDIARNQVPLSRQAWTTFRRLVAEIRDVRGSFDPSKKGHIALYLDTMASAFVLWSAIGRDVRRFYEPSMDRKAFETIFRYYIWGGRESYLAKQQLRPADDVGHRPPLEMPAWPKLVDFAGLVVAAPQEIFSCATVCRDLALRTACGINPDFDAELKKEVGASKRINQYVVGLSDYLAAAANLPKDLSKEVNSILFSV</sequence>
<organism evidence="1 2">
    <name type="scientific">Parastrongyloides trichosuri</name>
    <name type="common">Possum-specific nematode worm</name>
    <dbReference type="NCBI Taxonomy" id="131310"/>
    <lineage>
        <taxon>Eukaryota</taxon>
        <taxon>Metazoa</taxon>
        <taxon>Ecdysozoa</taxon>
        <taxon>Nematoda</taxon>
        <taxon>Chromadorea</taxon>
        <taxon>Rhabditida</taxon>
        <taxon>Tylenchina</taxon>
        <taxon>Panagrolaimomorpha</taxon>
        <taxon>Strongyloidoidea</taxon>
        <taxon>Strongyloididae</taxon>
        <taxon>Parastrongyloides</taxon>
    </lineage>
</organism>
<dbReference type="AlphaFoldDB" id="A0A0N5A6X8"/>
<reference evidence="2" key="1">
    <citation type="submission" date="2017-02" db="UniProtKB">
        <authorList>
            <consortium name="WormBaseParasite"/>
        </authorList>
    </citation>
    <scope>IDENTIFICATION</scope>
</reference>
<evidence type="ECO:0000313" key="1">
    <source>
        <dbReference type="Proteomes" id="UP000038045"/>
    </source>
</evidence>
<name>A0A0N5A6X8_PARTI</name>
<evidence type="ECO:0000313" key="2">
    <source>
        <dbReference type="WBParaSite" id="PTRK_0001777200.1"/>
    </source>
</evidence>
<dbReference type="Proteomes" id="UP000038045">
    <property type="component" value="Unplaced"/>
</dbReference>
<protein>
    <submittedName>
        <fullName evidence="2">AIPR protein</fullName>
    </submittedName>
</protein>
<accession>A0A0N5A6X8</accession>
<keyword evidence="1" id="KW-1185">Reference proteome</keyword>
<dbReference type="WBParaSite" id="PTRK_0001777200.1">
    <property type="protein sequence ID" value="PTRK_0001777200.1"/>
    <property type="gene ID" value="PTRK_0001777200"/>
</dbReference>
<proteinExistence type="predicted"/>